<name>A0AAV4Q0Z0_CAEEX</name>
<feature type="transmembrane region" description="Helical" evidence="1">
    <location>
        <begin position="40"/>
        <end position="60"/>
    </location>
</feature>
<protein>
    <submittedName>
        <fullName evidence="2">Uncharacterized protein</fullName>
    </submittedName>
</protein>
<dbReference type="AlphaFoldDB" id="A0AAV4Q0Z0"/>
<comment type="caution">
    <text evidence="2">The sequence shown here is derived from an EMBL/GenBank/DDBJ whole genome shotgun (WGS) entry which is preliminary data.</text>
</comment>
<evidence type="ECO:0000313" key="3">
    <source>
        <dbReference type="Proteomes" id="UP001054945"/>
    </source>
</evidence>
<evidence type="ECO:0000313" key="2">
    <source>
        <dbReference type="EMBL" id="GIY01700.1"/>
    </source>
</evidence>
<dbReference type="Proteomes" id="UP001054945">
    <property type="component" value="Unassembled WGS sequence"/>
</dbReference>
<reference evidence="2 3" key="1">
    <citation type="submission" date="2021-06" db="EMBL/GenBank/DDBJ databases">
        <title>Caerostris extrusa draft genome.</title>
        <authorList>
            <person name="Kono N."/>
            <person name="Arakawa K."/>
        </authorList>
    </citation>
    <scope>NUCLEOTIDE SEQUENCE [LARGE SCALE GENOMIC DNA]</scope>
</reference>
<keyword evidence="1" id="KW-0812">Transmembrane</keyword>
<organism evidence="2 3">
    <name type="scientific">Caerostris extrusa</name>
    <name type="common">Bark spider</name>
    <name type="synonym">Caerostris bankana</name>
    <dbReference type="NCBI Taxonomy" id="172846"/>
    <lineage>
        <taxon>Eukaryota</taxon>
        <taxon>Metazoa</taxon>
        <taxon>Ecdysozoa</taxon>
        <taxon>Arthropoda</taxon>
        <taxon>Chelicerata</taxon>
        <taxon>Arachnida</taxon>
        <taxon>Araneae</taxon>
        <taxon>Araneomorphae</taxon>
        <taxon>Entelegynae</taxon>
        <taxon>Araneoidea</taxon>
        <taxon>Araneidae</taxon>
        <taxon>Caerostris</taxon>
    </lineage>
</organism>
<keyword evidence="1" id="KW-0472">Membrane</keyword>
<evidence type="ECO:0000256" key="1">
    <source>
        <dbReference type="SAM" id="Phobius"/>
    </source>
</evidence>
<accession>A0AAV4Q0Z0</accession>
<proteinExistence type="predicted"/>
<sequence length="103" mass="11946">MLLNFRERFHFEADVLVQNSPPGSGHLLPVEDSYPGQQLINIRFVFLLLCFFFLLCFSVLPPSVILDERLFLLKCPLLKTRSCRSLIPLKMFGKHGVWKRPLS</sequence>
<keyword evidence="3" id="KW-1185">Reference proteome</keyword>
<gene>
    <name evidence="2" type="ORF">CEXT_526141</name>
</gene>
<dbReference type="EMBL" id="BPLR01005358">
    <property type="protein sequence ID" value="GIY01700.1"/>
    <property type="molecule type" value="Genomic_DNA"/>
</dbReference>
<keyword evidence="1" id="KW-1133">Transmembrane helix</keyword>